<gene>
    <name evidence="2" type="ORF">BEN51_03050</name>
</gene>
<keyword evidence="3" id="KW-1185">Reference proteome</keyword>
<dbReference type="OrthoDB" id="1669667at2"/>
<protein>
    <recommendedName>
        <fullName evidence="1">HD domain-containing protein</fullName>
    </recommendedName>
</protein>
<dbReference type="Gene3D" id="1.10.3210.10">
    <property type="entry name" value="Hypothetical protein af1432"/>
    <property type="match status" value="1"/>
</dbReference>
<dbReference type="AlphaFoldDB" id="A0A343JAD3"/>
<dbReference type="InterPro" id="IPR003607">
    <property type="entry name" value="HD/PDEase_dom"/>
</dbReference>
<dbReference type="RefSeq" id="WP_119864628.1">
    <property type="nucleotide sequence ID" value="NZ_CP016786.1"/>
</dbReference>
<dbReference type="Proteomes" id="UP000264883">
    <property type="component" value="Chromosome"/>
</dbReference>
<evidence type="ECO:0000313" key="3">
    <source>
        <dbReference type="Proteomes" id="UP000264883"/>
    </source>
</evidence>
<dbReference type="InterPro" id="IPR006674">
    <property type="entry name" value="HD_domain"/>
</dbReference>
<dbReference type="EMBL" id="CP016786">
    <property type="protein sequence ID" value="ASW42491.1"/>
    <property type="molecule type" value="Genomic_DNA"/>
</dbReference>
<name>A0A343JAD3_9CLOT</name>
<reference evidence="2 3" key="1">
    <citation type="submission" date="2016-08" db="EMBL/GenBank/DDBJ databases">
        <title>Complete Genome Sequence Of The Indigo Reducing Clostridium isatidis DSM15098.</title>
        <authorList>
            <person name="Little G.T."/>
            <person name="Minton N.P."/>
        </authorList>
    </citation>
    <scope>NUCLEOTIDE SEQUENCE [LARGE SCALE GENOMIC DNA]</scope>
    <source>
        <strain evidence="2 3">DSM 15098</strain>
    </source>
</reference>
<accession>A0A343JAD3</accession>
<dbReference type="PROSITE" id="PS51831">
    <property type="entry name" value="HD"/>
    <property type="match status" value="1"/>
</dbReference>
<dbReference type="KEGG" id="cia:BEN51_03050"/>
<dbReference type="SUPFAM" id="SSF109604">
    <property type="entry name" value="HD-domain/PDEase-like"/>
    <property type="match status" value="1"/>
</dbReference>
<organism evidence="2 3">
    <name type="scientific">Clostridium isatidis</name>
    <dbReference type="NCBI Taxonomy" id="182773"/>
    <lineage>
        <taxon>Bacteria</taxon>
        <taxon>Bacillati</taxon>
        <taxon>Bacillota</taxon>
        <taxon>Clostridia</taxon>
        <taxon>Eubacteriales</taxon>
        <taxon>Clostridiaceae</taxon>
        <taxon>Clostridium</taxon>
    </lineage>
</organism>
<proteinExistence type="predicted"/>
<evidence type="ECO:0000259" key="1">
    <source>
        <dbReference type="PROSITE" id="PS51831"/>
    </source>
</evidence>
<evidence type="ECO:0000313" key="2">
    <source>
        <dbReference type="EMBL" id="ASW42491.1"/>
    </source>
</evidence>
<sequence length="157" mass="18570">MERVNKILNHPKYKKLLKELKELEEKRIFCKHSLIHFLDVARIAYIEVLEKGLNYNKEVIYAIALLHDIGRVKEYREGIPHNLASAEVAKLILKDLDFSEEDKDMIVKCIIDHRKENSNSLSKIIYNADKFSRNCFNCDARDLCKWSEDKKNKTIKY</sequence>
<feature type="domain" description="HD" evidence="1">
    <location>
        <begin position="33"/>
        <end position="134"/>
    </location>
</feature>
<dbReference type="SMART" id="SM00471">
    <property type="entry name" value="HDc"/>
    <property type="match status" value="1"/>
</dbReference>
<dbReference type="Pfam" id="PF01966">
    <property type="entry name" value="HD"/>
    <property type="match status" value="1"/>
</dbReference>